<dbReference type="PANTHER" id="PTHR30055:SF234">
    <property type="entry name" value="HTH-TYPE TRANSCRIPTIONAL REGULATOR BETI"/>
    <property type="match status" value="1"/>
</dbReference>
<dbReference type="PROSITE" id="PS50977">
    <property type="entry name" value="HTH_TETR_2"/>
    <property type="match status" value="1"/>
</dbReference>
<dbReference type="Pfam" id="PF00440">
    <property type="entry name" value="TetR_N"/>
    <property type="match status" value="1"/>
</dbReference>
<dbReference type="Proteomes" id="UP001165136">
    <property type="component" value="Unassembled WGS sequence"/>
</dbReference>
<accession>A0A9W6VJC8</accession>
<dbReference type="SUPFAM" id="SSF48498">
    <property type="entry name" value="Tetracyclin repressor-like, C-terminal domain"/>
    <property type="match status" value="1"/>
</dbReference>
<dbReference type="InterPro" id="IPR009057">
    <property type="entry name" value="Homeodomain-like_sf"/>
</dbReference>
<evidence type="ECO:0000256" key="4">
    <source>
        <dbReference type="PROSITE-ProRule" id="PRU00335"/>
    </source>
</evidence>
<sequence>MGESPSSSGRQRADARRNRDRLVAAASAVIAEAGAGASLEEIARRAGVGSATLHRHFPRRAELLEAVLRDRVRALRDRAEDLLAASSAGAALVGWLRDVVAHAATVRGLGPALTGYESDPGFSPHTTIREAAQKLLARAHREGSVESSVTVDDVLQLANGIALATESLPNPAQRADTLVALVAGGLLHPPSSRKPLDSTIE</sequence>
<dbReference type="PRINTS" id="PR00455">
    <property type="entry name" value="HTHTETR"/>
</dbReference>
<dbReference type="GO" id="GO:0000976">
    <property type="term" value="F:transcription cis-regulatory region binding"/>
    <property type="evidence" value="ECO:0007669"/>
    <property type="project" value="TreeGrafter"/>
</dbReference>
<evidence type="ECO:0000256" key="1">
    <source>
        <dbReference type="ARBA" id="ARBA00023015"/>
    </source>
</evidence>
<reference evidence="6" key="1">
    <citation type="submission" date="2023-03" db="EMBL/GenBank/DDBJ databases">
        <title>Amycolatopsis taiwanensis NBRC 103393.</title>
        <authorList>
            <person name="Ichikawa N."/>
            <person name="Sato H."/>
            <person name="Tonouchi N."/>
        </authorList>
    </citation>
    <scope>NUCLEOTIDE SEQUENCE</scope>
    <source>
        <strain evidence="6">NBRC 103393</strain>
    </source>
</reference>
<evidence type="ECO:0000259" key="5">
    <source>
        <dbReference type="PROSITE" id="PS50977"/>
    </source>
</evidence>
<comment type="caution">
    <text evidence="6">The sequence shown here is derived from an EMBL/GenBank/DDBJ whole genome shotgun (WGS) entry which is preliminary data.</text>
</comment>
<evidence type="ECO:0000313" key="6">
    <source>
        <dbReference type="EMBL" id="GLY68361.1"/>
    </source>
</evidence>
<proteinExistence type="predicted"/>
<feature type="domain" description="HTH tetR-type" evidence="5">
    <location>
        <begin position="16"/>
        <end position="75"/>
    </location>
</feature>
<protein>
    <submittedName>
        <fullName evidence="6">TetR family transcriptional regulator</fullName>
    </submittedName>
</protein>
<dbReference type="RefSeq" id="WP_285488347.1">
    <property type="nucleotide sequence ID" value="NZ_BSTI01000011.1"/>
</dbReference>
<dbReference type="Pfam" id="PF21597">
    <property type="entry name" value="TetR_C_43"/>
    <property type="match status" value="1"/>
</dbReference>
<dbReference type="InterPro" id="IPR001647">
    <property type="entry name" value="HTH_TetR"/>
</dbReference>
<dbReference type="GO" id="GO:0003700">
    <property type="term" value="F:DNA-binding transcription factor activity"/>
    <property type="evidence" value="ECO:0007669"/>
    <property type="project" value="TreeGrafter"/>
</dbReference>
<name>A0A9W6VJC8_9PSEU</name>
<keyword evidence="7" id="KW-1185">Reference proteome</keyword>
<keyword evidence="3" id="KW-0804">Transcription</keyword>
<dbReference type="SUPFAM" id="SSF46689">
    <property type="entry name" value="Homeodomain-like"/>
    <property type="match status" value="1"/>
</dbReference>
<organism evidence="6 7">
    <name type="scientific">Amycolatopsis taiwanensis</name>
    <dbReference type="NCBI Taxonomy" id="342230"/>
    <lineage>
        <taxon>Bacteria</taxon>
        <taxon>Bacillati</taxon>
        <taxon>Actinomycetota</taxon>
        <taxon>Actinomycetes</taxon>
        <taxon>Pseudonocardiales</taxon>
        <taxon>Pseudonocardiaceae</taxon>
        <taxon>Amycolatopsis</taxon>
    </lineage>
</organism>
<keyword evidence="1" id="KW-0805">Transcription regulation</keyword>
<evidence type="ECO:0000313" key="7">
    <source>
        <dbReference type="Proteomes" id="UP001165136"/>
    </source>
</evidence>
<dbReference type="Gene3D" id="1.10.357.10">
    <property type="entry name" value="Tetracycline Repressor, domain 2"/>
    <property type="match status" value="1"/>
</dbReference>
<feature type="DNA-binding region" description="H-T-H motif" evidence="4">
    <location>
        <begin position="38"/>
        <end position="57"/>
    </location>
</feature>
<gene>
    <name evidence="6" type="ORF">Atai01_49800</name>
</gene>
<dbReference type="AlphaFoldDB" id="A0A9W6VJC8"/>
<dbReference type="InterPro" id="IPR036271">
    <property type="entry name" value="Tet_transcr_reg_TetR-rel_C_sf"/>
</dbReference>
<dbReference type="InterPro" id="IPR050109">
    <property type="entry name" value="HTH-type_TetR-like_transc_reg"/>
</dbReference>
<keyword evidence="2 4" id="KW-0238">DNA-binding</keyword>
<dbReference type="PANTHER" id="PTHR30055">
    <property type="entry name" value="HTH-TYPE TRANSCRIPTIONAL REGULATOR RUTR"/>
    <property type="match status" value="1"/>
</dbReference>
<dbReference type="InterPro" id="IPR049445">
    <property type="entry name" value="TetR_SbtR-like_C"/>
</dbReference>
<evidence type="ECO:0000256" key="2">
    <source>
        <dbReference type="ARBA" id="ARBA00023125"/>
    </source>
</evidence>
<evidence type="ECO:0000256" key="3">
    <source>
        <dbReference type="ARBA" id="ARBA00023163"/>
    </source>
</evidence>
<dbReference type="EMBL" id="BSTI01000011">
    <property type="protein sequence ID" value="GLY68361.1"/>
    <property type="molecule type" value="Genomic_DNA"/>
</dbReference>